<evidence type="ECO:0008006" key="3">
    <source>
        <dbReference type="Google" id="ProtNLM"/>
    </source>
</evidence>
<dbReference type="EMBL" id="QFWG01000003">
    <property type="protein sequence ID" value="PWI28152.1"/>
    <property type="molecule type" value="Genomic_DNA"/>
</dbReference>
<protein>
    <recommendedName>
        <fullName evidence="3">DUF5067 domain-containing protein</fullName>
    </recommendedName>
</protein>
<evidence type="ECO:0000313" key="2">
    <source>
        <dbReference type="Proteomes" id="UP000245514"/>
    </source>
</evidence>
<sequence>MKLPDGSVMVSGSITETMTMTPEEDGGKTTLAGFIREFIGEKETEKPIEARLTIPVVINIKNGKPAEIVGMSYVPVGAELK</sequence>
<dbReference type="Proteomes" id="UP000245514">
    <property type="component" value="Unassembled WGS sequence"/>
</dbReference>
<organism evidence="1 2">
    <name type="scientific">Pseudoglutamicibacter cumminsii</name>
    <dbReference type="NCBI Taxonomy" id="156979"/>
    <lineage>
        <taxon>Bacteria</taxon>
        <taxon>Bacillati</taxon>
        <taxon>Actinomycetota</taxon>
        <taxon>Actinomycetes</taxon>
        <taxon>Micrococcales</taxon>
        <taxon>Micrococcaceae</taxon>
        <taxon>Pseudoglutamicibacter</taxon>
    </lineage>
</organism>
<name>A0ABX5LB97_9MICC</name>
<proteinExistence type="predicted"/>
<keyword evidence="2" id="KW-1185">Reference proteome</keyword>
<reference evidence="1 2" key="1">
    <citation type="submission" date="2018-05" db="EMBL/GenBank/DDBJ databases">
        <title>Draft Genome Sequence of Arthrobacter cumminsii IME1328, Isolated from a Patient Who Suffered from Foot Ulcers in China.</title>
        <authorList>
            <person name="Li M."/>
            <person name="Jiang Z."/>
            <person name="Sun Q."/>
            <person name="Tong Y."/>
        </authorList>
    </citation>
    <scope>NUCLEOTIDE SEQUENCE [LARGE SCALE GENOMIC DNA]</scope>
    <source>
        <strain evidence="1 2">IME1328</strain>
    </source>
</reference>
<evidence type="ECO:0000313" key="1">
    <source>
        <dbReference type="EMBL" id="PWI28152.1"/>
    </source>
</evidence>
<gene>
    <name evidence="1" type="ORF">CAY35_03830</name>
</gene>
<comment type="caution">
    <text evidence="1">The sequence shown here is derived from an EMBL/GenBank/DDBJ whole genome shotgun (WGS) entry which is preliminary data.</text>
</comment>
<accession>A0ABX5LB97</accession>